<dbReference type="EMBL" id="LBUY01000047">
    <property type="protein sequence ID" value="KKQ73752.1"/>
    <property type="molecule type" value="Genomic_DNA"/>
</dbReference>
<protein>
    <submittedName>
        <fullName evidence="2">Uncharacterized protein</fullName>
    </submittedName>
</protein>
<organism evidence="2 3">
    <name type="scientific">Candidatus Woesebacteria bacterium GW2011_GWB1_38_5</name>
    <dbReference type="NCBI Taxonomy" id="1618568"/>
    <lineage>
        <taxon>Bacteria</taxon>
        <taxon>Candidatus Woeseibacteriota</taxon>
    </lineage>
</organism>
<gene>
    <name evidence="2" type="ORF">US95_C0047G0002</name>
</gene>
<reference evidence="2 3" key="1">
    <citation type="journal article" date="2015" name="Nature">
        <title>rRNA introns, odd ribosomes, and small enigmatic genomes across a large radiation of phyla.</title>
        <authorList>
            <person name="Brown C.T."/>
            <person name="Hug L.A."/>
            <person name="Thomas B.C."/>
            <person name="Sharon I."/>
            <person name="Castelle C.J."/>
            <person name="Singh A."/>
            <person name="Wilkins M.J."/>
            <person name="Williams K.H."/>
            <person name="Banfield J.F."/>
        </authorList>
    </citation>
    <scope>NUCLEOTIDE SEQUENCE [LARGE SCALE GENOMIC DNA]</scope>
</reference>
<name>A0A0G0K4N4_9BACT</name>
<dbReference type="Proteomes" id="UP000034738">
    <property type="component" value="Unassembled WGS sequence"/>
</dbReference>
<evidence type="ECO:0000313" key="3">
    <source>
        <dbReference type="Proteomes" id="UP000034738"/>
    </source>
</evidence>
<sequence length="176" mass="20256">MNKKGVIILFSILSVFFIILLVLYNKPRKAEPESNPAKTKNDEFLEFDYSQNKAPDKPLKGEFLVDVEIPDGETIKISWLELPNFYKFGSEPGLLGETTIINRGKYRIVYYPADEGFLIPILGRPFEEYREKAEQEFLEVLSVGEQDACKLKVSITTPFSYNPEYAGVNWKLSWCK</sequence>
<keyword evidence="1" id="KW-0812">Transmembrane</keyword>
<keyword evidence="1" id="KW-1133">Transmembrane helix</keyword>
<comment type="caution">
    <text evidence="2">The sequence shown here is derived from an EMBL/GenBank/DDBJ whole genome shotgun (WGS) entry which is preliminary data.</text>
</comment>
<accession>A0A0G0K4N4</accession>
<keyword evidence="1" id="KW-0472">Membrane</keyword>
<evidence type="ECO:0000256" key="1">
    <source>
        <dbReference type="SAM" id="Phobius"/>
    </source>
</evidence>
<feature type="transmembrane region" description="Helical" evidence="1">
    <location>
        <begin position="6"/>
        <end position="24"/>
    </location>
</feature>
<evidence type="ECO:0000313" key="2">
    <source>
        <dbReference type="EMBL" id="KKQ73752.1"/>
    </source>
</evidence>
<dbReference type="AlphaFoldDB" id="A0A0G0K4N4"/>
<proteinExistence type="predicted"/>